<reference evidence="3" key="1">
    <citation type="journal article" date="2015" name="Nat. Genet.">
        <title>The genome and transcriptome of the zoonotic hookworm Ancylostoma ceylanicum identify infection-specific gene families.</title>
        <authorList>
            <person name="Schwarz E.M."/>
            <person name="Hu Y."/>
            <person name="Antoshechkin I."/>
            <person name="Miller M.M."/>
            <person name="Sternberg P.W."/>
            <person name="Aroian R.V."/>
        </authorList>
    </citation>
    <scope>NUCLEOTIDE SEQUENCE</scope>
    <source>
        <strain evidence="3">HY135</strain>
    </source>
</reference>
<organism evidence="2 3">
    <name type="scientific">Ancylostoma ceylanicum</name>
    <dbReference type="NCBI Taxonomy" id="53326"/>
    <lineage>
        <taxon>Eukaryota</taxon>
        <taxon>Metazoa</taxon>
        <taxon>Ecdysozoa</taxon>
        <taxon>Nematoda</taxon>
        <taxon>Chromadorea</taxon>
        <taxon>Rhabditida</taxon>
        <taxon>Rhabditina</taxon>
        <taxon>Rhabditomorpha</taxon>
        <taxon>Strongyloidea</taxon>
        <taxon>Ancylostomatidae</taxon>
        <taxon>Ancylostomatinae</taxon>
        <taxon>Ancylostoma</taxon>
    </lineage>
</organism>
<comment type="caution">
    <text evidence="2">The sequence shown here is derived from an EMBL/GenBank/DDBJ whole genome shotgun (WGS) entry which is preliminary data.</text>
</comment>
<feature type="compositionally biased region" description="Basic and acidic residues" evidence="1">
    <location>
        <begin position="23"/>
        <end position="35"/>
    </location>
</feature>
<name>A0A016UD27_9BILA</name>
<evidence type="ECO:0000313" key="2">
    <source>
        <dbReference type="EMBL" id="EYC12762.1"/>
    </source>
</evidence>
<dbReference type="AlphaFoldDB" id="A0A016UD27"/>
<evidence type="ECO:0000313" key="3">
    <source>
        <dbReference type="Proteomes" id="UP000024635"/>
    </source>
</evidence>
<gene>
    <name evidence="2" type="primary">Acey_s0046.g1408</name>
    <name evidence="2" type="ORF">Y032_0046g1408</name>
</gene>
<dbReference type="EMBL" id="JARK01001382">
    <property type="protein sequence ID" value="EYC12762.1"/>
    <property type="molecule type" value="Genomic_DNA"/>
</dbReference>
<sequence>MNGKWYGDMENKKSDDVVNEMNARSDDGNHEKVDWANDESDDAKKKNCSTWNDDYPCRMNDVELVNVSSCETRNDVNSGLHEKSS</sequence>
<evidence type="ECO:0000256" key="1">
    <source>
        <dbReference type="SAM" id="MobiDB-lite"/>
    </source>
</evidence>
<keyword evidence="3" id="KW-1185">Reference proteome</keyword>
<protein>
    <submittedName>
        <fullName evidence="2">Uncharacterized protein</fullName>
    </submittedName>
</protein>
<dbReference type="Proteomes" id="UP000024635">
    <property type="component" value="Unassembled WGS sequence"/>
</dbReference>
<proteinExistence type="predicted"/>
<feature type="region of interest" description="Disordered" evidence="1">
    <location>
        <begin position="20"/>
        <end position="47"/>
    </location>
</feature>
<accession>A0A016UD27</accession>